<dbReference type="PRINTS" id="PR01032">
    <property type="entry name" value="PHAGEIV"/>
</dbReference>
<dbReference type="Pfam" id="PF00263">
    <property type="entry name" value="Secretin"/>
    <property type="match status" value="1"/>
</dbReference>
<feature type="domain" description="NolW-like" evidence="13">
    <location>
        <begin position="184"/>
        <end position="243"/>
    </location>
</feature>
<evidence type="ECO:0000256" key="9">
    <source>
        <dbReference type="ARBA" id="ARBA00023237"/>
    </source>
</evidence>
<dbReference type="InterPro" id="IPR004846">
    <property type="entry name" value="T2SS/T3SS_dom"/>
</dbReference>
<evidence type="ECO:0000256" key="4">
    <source>
        <dbReference type="ARBA" id="ARBA00022452"/>
    </source>
</evidence>
<evidence type="ECO:0000256" key="10">
    <source>
        <dbReference type="RuleBase" id="RU004004"/>
    </source>
</evidence>
<gene>
    <name evidence="15" type="primary">gspD</name>
    <name evidence="15" type="ORF">G5B40_07270</name>
</gene>
<evidence type="ECO:0000256" key="5">
    <source>
        <dbReference type="ARBA" id="ARBA00022692"/>
    </source>
</evidence>
<dbReference type="InterPro" id="IPR050810">
    <property type="entry name" value="Bact_Secretion_Sys_Channel"/>
</dbReference>
<dbReference type="Gene3D" id="3.55.50.30">
    <property type="match status" value="1"/>
</dbReference>
<evidence type="ECO:0000256" key="1">
    <source>
        <dbReference type="ARBA" id="ARBA00004442"/>
    </source>
</evidence>
<dbReference type="InterPro" id="IPR049371">
    <property type="entry name" value="GspD-like_N0"/>
</dbReference>
<dbReference type="GO" id="GO:0015628">
    <property type="term" value="P:protein secretion by the type II secretion system"/>
    <property type="evidence" value="ECO:0007669"/>
    <property type="project" value="InterPro"/>
</dbReference>
<organism evidence="15 16">
    <name type="scientific">Pikeienuella piscinae</name>
    <dbReference type="NCBI Taxonomy" id="2748098"/>
    <lineage>
        <taxon>Bacteria</taxon>
        <taxon>Pseudomonadati</taxon>
        <taxon>Pseudomonadota</taxon>
        <taxon>Alphaproteobacteria</taxon>
        <taxon>Rhodobacterales</taxon>
        <taxon>Paracoccaceae</taxon>
        <taxon>Pikeienuella</taxon>
    </lineage>
</organism>
<dbReference type="Gene3D" id="3.30.1370.120">
    <property type="match status" value="2"/>
</dbReference>
<dbReference type="RefSeq" id="WP_165096920.1">
    <property type="nucleotide sequence ID" value="NZ_CP049056.1"/>
</dbReference>
<evidence type="ECO:0000256" key="2">
    <source>
        <dbReference type="ARBA" id="ARBA00006980"/>
    </source>
</evidence>
<feature type="signal peptide" evidence="11">
    <location>
        <begin position="1"/>
        <end position="15"/>
    </location>
</feature>
<reference evidence="15 16" key="1">
    <citation type="submission" date="2020-02" db="EMBL/GenBank/DDBJ databases">
        <title>complete genome sequence of Rhodobacteraceae bacterium.</title>
        <authorList>
            <person name="Park J."/>
            <person name="Kim Y.-S."/>
            <person name="Kim K.-H."/>
        </authorList>
    </citation>
    <scope>NUCLEOTIDE SEQUENCE [LARGE SCALE GENOMIC DNA]</scope>
    <source>
        <strain evidence="15 16">RR4-56</strain>
    </source>
</reference>
<feature type="domain" description="NolW-like" evidence="13">
    <location>
        <begin position="334"/>
        <end position="411"/>
    </location>
</feature>
<dbReference type="PANTHER" id="PTHR30332">
    <property type="entry name" value="PROBABLE GENERAL SECRETION PATHWAY PROTEIN D"/>
    <property type="match status" value="1"/>
</dbReference>
<evidence type="ECO:0000256" key="8">
    <source>
        <dbReference type="ARBA" id="ARBA00023136"/>
    </source>
</evidence>
<dbReference type="GO" id="GO:0015627">
    <property type="term" value="C:type II protein secretion system complex"/>
    <property type="evidence" value="ECO:0007669"/>
    <property type="project" value="InterPro"/>
</dbReference>
<dbReference type="GO" id="GO:0009279">
    <property type="term" value="C:cell outer membrane"/>
    <property type="evidence" value="ECO:0007669"/>
    <property type="project" value="UniProtKB-SubCell"/>
</dbReference>
<comment type="similarity">
    <text evidence="2">Belongs to the bacterial secretin family. GSP D subfamily.</text>
</comment>
<keyword evidence="7" id="KW-0653">Protein transport</keyword>
<evidence type="ECO:0000259" key="13">
    <source>
        <dbReference type="Pfam" id="PF03958"/>
    </source>
</evidence>
<evidence type="ECO:0000256" key="11">
    <source>
        <dbReference type="SAM" id="SignalP"/>
    </source>
</evidence>
<keyword evidence="8" id="KW-0472">Membrane</keyword>
<protein>
    <submittedName>
        <fullName evidence="15">Type II secretion system secretin GspD</fullName>
    </submittedName>
</protein>
<keyword evidence="3 10" id="KW-0813">Transport</keyword>
<dbReference type="NCBIfam" id="TIGR02517">
    <property type="entry name" value="type_II_gspD"/>
    <property type="match status" value="1"/>
</dbReference>
<feature type="domain" description="Type II/III secretion system secretin-like" evidence="12">
    <location>
        <begin position="480"/>
        <end position="644"/>
    </location>
</feature>
<evidence type="ECO:0000313" key="15">
    <source>
        <dbReference type="EMBL" id="QIE55273.1"/>
    </source>
</evidence>
<feature type="chain" id="PRO_5029500619" evidence="11">
    <location>
        <begin position="16"/>
        <end position="688"/>
    </location>
</feature>
<dbReference type="AlphaFoldDB" id="A0A7L5BVX6"/>
<accession>A0A7L5BVX6</accession>
<keyword evidence="9" id="KW-0998">Cell outer membrane</keyword>
<dbReference type="InterPro" id="IPR001775">
    <property type="entry name" value="GspD/PilQ"/>
</dbReference>
<dbReference type="Pfam" id="PF21305">
    <property type="entry name" value="type_II_gspD_N0"/>
    <property type="match status" value="1"/>
</dbReference>
<dbReference type="InterPro" id="IPR013356">
    <property type="entry name" value="T2SS_GspD"/>
</dbReference>
<evidence type="ECO:0000313" key="16">
    <source>
        <dbReference type="Proteomes" id="UP000503336"/>
    </source>
</evidence>
<evidence type="ECO:0000256" key="6">
    <source>
        <dbReference type="ARBA" id="ARBA00022729"/>
    </source>
</evidence>
<evidence type="ECO:0000259" key="12">
    <source>
        <dbReference type="Pfam" id="PF00263"/>
    </source>
</evidence>
<proteinExistence type="inferred from homology"/>
<comment type="subcellular location">
    <subcellularLocation>
        <location evidence="1 10">Cell outer membrane</location>
    </subcellularLocation>
</comment>
<dbReference type="PANTHER" id="PTHR30332:SF25">
    <property type="entry name" value="SECRETIN XPSD"/>
    <property type="match status" value="1"/>
</dbReference>
<sequence length="688" mass="71055">MIFVSVGILSTRRLAAPLLTFALMACVEGQGLAPPFSDAGHLGEPDAAGAAAGGPNASIIAEAGAGRAGGGATLLGQSRGGASGATLLAGDPPLAGEPISLAIEEAQISEAAAIVLGDALNLPYVVAPEARGTISFRTAAPLAPNDLLSAFRGALEARGFSLVRVNSVWRIAPAGAGAGATGDTELIPLRYIAPEEIAKALELALPADRIRVVTGPSGNAVVVTGSAEERDLARATVAALDIDALAGNSVMLVGLTHAPADALAAELSAIFGGDASPGVRNDEGPIKAGGLRIVPLVRLSAVMLLARDGATLDRAFAWVRRLDQPRKAEAQRLFVYRVQNRPAASLAEALNALFAGQAVEGETAAPVDFRGEPAPRIVVDAEKNALVISAASRQFDTLVDLIRQLDSAPLQVLVETTILEVTLGDSLRYGVQYAFSVGELFNDRDGVVTLTNTGAQITPQFPGFAFTIGTSLGAEAIIEALDSVTDLTVVSSPKLLVRDGQTATLQIGDQVPIVTQTAEGFDDNARIVNAVEYRDTGVTLRVTPRVNSGGFVSLEVDQEVSSVTATTTSGIDSPTISRRSVTTDVTIRSGQTVVLGGLIQDSSSAGRNGIPVLGEIPVLGAAFGRRNQSAGRTELLALLRPHILASPEQAEDLTSRLRAEFEAIARSSAVRLRTPGRTKLPDFSAANQ</sequence>
<evidence type="ECO:0000256" key="3">
    <source>
        <dbReference type="ARBA" id="ARBA00022448"/>
    </source>
</evidence>
<keyword evidence="16" id="KW-1185">Reference proteome</keyword>
<dbReference type="InterPro" id="IPR005644">
    <property type="entry name" value="NolW-like"/>
</dbReference>
<evidence type="ECO:0000259" key="14">
    <source>
        <dbReference type="Pfam" id="PF21305"/>
    </source>
</evidence>
<dbReference type="InterPro" id="IPR038591">
    <property type="entry name" value="NolW-like_sf"/>
</dbReference>
<keyword evidence="6 11" id="KW-0732">Signal</keyword>
<keyword evidence="5" id="KW-0812">Transmembrane</keyword>
<evidence type="ECO:0000256" key="7">
    <source>
        <dbReference type="ARBA" id="ARBA00022927"/>
    </source>
</evidence>
<feature type="domain" description="GspD-like N0" evidence="14">
    <location>
        <begin position="104"/>
        <end position="171"/>
    </location>
</feature>
<name>A0A7L5BVX6_9RHOB</name>
<dbReference type="Pfam" id="PF03958">
    <property type="entry name" value="Secretin_N"/>
    <property type="match status" value="2"/>
</dbReference>
<dbReference type="Proteomes" id="UP000503336">
    <property type="component" value="Chromosome"/>
</dbReference>
<keyword evidence="4" id="KW-1134">Transmembrane beta strand</keyword>
<dbReference type="EMBL" id="CP049056">
    <property type="protein sequence ID" value="QIE55273.1"/>
    <property type="molecule type" value="Genomic_DNA"/>
</dbReference>
<dbReference type="KEGG" id="hdh:G5B40_07270"/>
<dbReference type="PRINTS" id="PR00811">
    <property type="entry name" value="BCTERIALGSPD"/>
</dbReference>